<keyword evidence="1" id="KW-0472">Membrane</keyword>
<evidence type="ECO:0000256" key="1">
    <source>
        <dbReference type="SAM" id="Phobius"/>
    </source>
</evidence>
<dbReference type="Proteomes" id="UP001383192">
    <property type="component" value="Unassembled WGS sequence"/>
</dbReference>
<protein>
    <submittedName>
        <fullName evidence="2">Uncharacterized protein</fullName>
    </submittedName>
</protein>
<dbReference type="EMBL" id="JAYKXP010000152">
    <property type="protein sequence ID" value="KAK7022692.1"/>
    <property type="molecule type" value="Genomic_DNA"/>
</dbReference>
<evidence type="ECO:0000313" key="2">
    <source>
        <dbReference type="EMBL" id="KAK7022692.1"/>
    </source>
</evidence>
<reference evidence="2 3" key="1">
    <citation type="submission" date="2024-01" db="EMBL/GenBank/DDBJ databases">
        <title>A draft genome for a cacao thread blight-causing isolate of Paramarasmius palmivorus.</title>
        <authorList>
            <person name="Baruah I.K."/>
            <person name="Bukari Y."/>
            <person name="Amoako-Attah I."/>
            <person name="Meinhardt L.W."/>
            <person name="Bailey B.A."/>
            <person name="Cohen S.P."/>
        </authorList>
    </citation>
    <scope>NUCLEOTIDE SEQUENCE [LARGE SCALE GENOMIC DNA]</scope>
    <source>
        <strain evidence="2 3">GH-12</strain>
    </source>
</reference>
<dbReference type="AlphaFoldDB" id="A0AAW0BAB6"/>
<keyword evidence="3" id="KW-1185">Reference proteome</keyword>
<keyword evidence="1" id="KW-0812">Transmembrane</keyword>
<proteinExistence type="predicted"/>
<name>A0AAW0BAB6_9AGAR</name>
<accession>A0AAW0BAB6</accession>
<comment type="caution">
    <text evidence="2">The sequence shown here is derived from an EMBL/GenBank/DDBJ whole genome shotgun (WGS) entry which is preliminary data.</text>
</comment>
<organism evidence="2 3">
    <name type="scientific">Paramarasmius palmivorus</name>
    <dbReference type="NCBI Taxonomy" id="297713"/>
    <lineage>
        <taxon>Eukaryota</taxon>
        <taxon>Fungi</taxon>
        <taxon>Dikarya</taxon>
        <taxon>Basidiomycota</taxon>
        <taxon>Agaricomycotina</taxon>
        <taxon>Agaricomycetes</taxon>
        <taxon>Agaricomycetidae</taxon>
        <taxon>Agaricales</taxon>
        <taxon>Marasmiineae</taxon>
        <taxon>Marasmiaceae</taxon>
        <taxon>Paramarasmius</taxon>
    </lineage>
</organism>
<sequence length="254" mass="28371">MESFLRSFCVASPPDTAPEKLARAVIHLEQCLYELSSWYSLWFDAEPSSDEDGILILPPDRQLPSSWSCYTVTFEKADTIKSLLSSLSHCDDSKLKKDICSGTYDSVRYLKENDLYALKKLVAQRRRELGLDPWPCTPPVTEDSLLDGAVNSFRRTNAILGDKDTNAVSDAATDSDVRTVRPYSSECRDKAESGLPPDAAGTDSDTLQQVDPYEVIVRLFNEEVGGEGHTLRLLFCVVLPILLVLYYTILDIYA</sequence>
<evidence type="ECO:0000313" key="3">
    <source>
        <dbReference type="Proteomes" id="UP001383192"/>
    </source>
</evidence>
<feature type="transmembrane region" description="Helical" evidence="1">
    <location>
        <begin position="231"/>
        <end position="250"/>
    </location>
</feature>
<keyword evidence="1" id="KW-1133">Transmembrane helix</keyword>
<gene>
    <name evidence="2" type="ORF">VNI00_017018</name>
</gene>